<gene>
    <name evidence="1" type="ORF">EHV15_18625</name>
</gene>
<sequence>MDWQASLDVIGEPPSTRRIDAKLEWKALFPVFDSDFMDQFQQLLVFHGKKDGSMGSNAKVHLNFRKFLLLSG</sequence>
<keyword evidence="2" id="KW-1185">Reference proteome</keyword>
<reference evidence="1 2" key="1">
    <citation type="submission" date="2018-11" db="EMBL/GenBank/DDBJ databases">
        <title>Genome sequencing of Paenibacillus sp. KCOM 3021 (= ChDC PVNT-B20).</title>
        <authorList>
            <person name="Kook J.-K."/>
            <person name="Park S.-N."/>
            <person name="Lim Y.K."/>
        </authorList>
    </citation>
    <scope>NUCLEOTIDE SEQUENCE [LARGE SCALE GENOMIC DNA]</scope>
    <source>
        <strain evidence="1 2">KCOM 3021</strain>
    </source>
</reference>
<dbReference type="EMBL" id="RRCN01000001">
    <property type="protein sequence ID" value="RRJ64711.1"/>
    <property type="molecule type" value="Genomic_DNA"/>
</dbReference>
<dbReference type="RefSeq" id="WP_128632513.1">
    <property type="nucleotide sequence ID" value="NZ_RRCN01000001.1"/>
</dbReference>
<organism evidence="1 2">
    <name type="scientific">Paenibacillus oralis</name>
    <dbReference type="NCBI Taxonomy" id="2490856"/>
    <lineage>
        <taxon>Bacteria</taxon>
        <taxon>Bacillati</taxon>
        <taxon>Bacillota</taxon>
        <taxon>Bacilli</taxon>
        <taxon>Bacillales</taxon>
        <taxon>Paenibacillaceae</taxon>
        <taxon>Paenibacillus</taxon>
    </lineage>
</organism>
<dbReference type="AlphaFoldDB" id="A0A3P3U308"/>
<evidence type="ECO:0000313" key="2">
    <source>
        <dbReference type="Proteomes" id="UP000267017"/>
    </source>
</evidence>
<comment type="caution">
    <text evidence="1">The sequence shown here is derived from an EMBL/GenBank/DDBJ whole genome shotgun (WGS) entry which is preliminary data.</text>
</comment>
<protein>
    <submittedName>
        <fullName evidence="1">Uncharacterized protein</fullName>
    </submittedName>
</protein>
<name>A0A3P3U308_9BACL</name>
<evidence type="ECO:0000313" key="1">
    <source>
        <dbReference type="EMBL" id="RRJ64711.1"/>
    </source>
</evidence>
<dbReference type="Proteomes" id="UP000267017">
    <property type="component" value="Unassembled WGS sequence"/>
</dbReference>
<accession>A0A3P3U308</accession>
<proteinExistence type="predicted"/>